<feature type="region of interest" description="Disordered" evidence="1">
    <location>
        <begin position="34"/>
        <end position="74"/>
    </location>
</feature>
<dbReference type="SUPFAM" id="SSF81631">
    <property type="entry name" value="PAP/OAS1 substrate-binding domain"/>
    <property type="match status" value="1"/>
</dbReference>
<dbReference type="GeneID" id="85494701"/>
<dbReference type="PANTHER" id="PTHR12271">
    <property type="entry name" value="POLY A POLYMERASE CID PAP -RELATED"/>
    <property type="match status" value="1"/>
</dbReference>
<dbReference type="InterPro" id="IPR054708">
    <property type="entry name" value="MTPAP-like_central"/>
</dbReference>
<dbReference type="GO" id="GO:0010605">
    <property type="term" value="P:negative regulation of macromolecule metabolic process"/>
    <property type="evidence" value="ECO:0007669"/>
    <property type="project" value="UniProtKB-ARBA"/>
</dbReference>
<evidence type="ECO:0000313" key="4">
    <source>
        <dbReference type="Proteomes" id="UP001233271"/>
    </source>
</evidence>
<dbReference type="Gene3D" id="1.10.1410.10">
    <property type="match status" value="1"/>
</dbReference>
<evidence type="ECO:0000259" key="2">
    <source>
        <dbReference type="Pfam" id="PF22600"/>
    </source>
</evidence>
<feature type="domain" description="Poly(A) RNA polymerase mitochondrial-like central palm" evidence="2">
    <location>
        <begin position="106"/>
        <end position="231"/>
    </location>
</feature>
<dbReference type="GO" id="GO:0016779">
    <property type="term" value="F:nucleotidyltransferase activity"/>
    <property type="evidence" value="ECO:0007669"/>
    <property type="project" value="UniProtKB-ARBA"/>
</dbReference>
<organism evidence="3 4">
    <name type="scientific">Cutaneotrichosporon cavernicola</name>
    <dbReference type="NCBI Taxonomy" id="279322"/>
    <lineage>
        <taxon>Eukaryota</taxon>
        <taxon>Fungi</taxon>
        <taxon>Dikarya</taxon>
        <taxon>Basidiomycota</taxon>
        <taxon>Agaricomycotina</taxon>
        <taxon>Tremellomycetes</taxon>
        <taxon>Trichosporonales</taxon>
        <taxon>Trichosporonaceae</taxon>
        <taxon>Cutaneotrichosporon</taxon>
    </lineage>
</organism>
<evidence type="ECO:0000313" key="3">
    <source>
        <dbReference type="EMBL" id="BEI90831.1"/>
    </source>
</evidence>
<dbReference type="EMBL" id="AP028214">
    <property type="protein sequence ID" value="BEI90831.1"/>
    <property type="molecule type" value="Genomic_DNA"/>
</dbReference>
<reference evidence="3" key="1">
    <citation type="journal article" date="2023" name="BMC Genomics">
        <title>Chromosome-level genome assemblies of Cutaneotrichosporon spp. (Trichosporonales, Basidiomycota) reveal imbalanced evolution between nucleotide sequences and chromosome synteny.</title>
        <authorList>
            <person name="Kobayashi Y."/>
            <person name="Kayamori A."/>
            <person name="Aoki K."/>
            <person name="Shiwa Y."/>
            <person name="Matsutani M."/>
            <person name="Fujita N."/>
            <person name="Sugita T."/>
            <person name="Iwasaki W."/>
            <person name="Tanaka N."/>
            <person name="Takashima M."/>
        </authorList>
    </citation>
    <scope>NUCLEOTIDE SEQUENCE</scope>
    <source>
        <strain evidence="3">HIS019</strain>
    </source>
</reference>
<dbReference type="GO" id="GO:0031123">
    <property type="term" value="P:RNA 3'-end processing"/>
    <property type="evidence" value="ECO:0007669"/>
    <property type="project" value="TreeGrafter"/>
</dbReference>
<dbReference type="InterPro" id="IPR043519">
    <property type="entry name" value="NT_sf"/>
</dbReference>
<gene>
    <name evidence="3" type="ORF">CcaverHIS019_0309010</name>
</gene>
<protein>
    <recommendedName>
        <fullName evidence="2">Poly(A) RNA polymerase mitochondrial-like central palm domain-containing protein</fullName>
    </recommendedName>
</protein>
<keyword evidence="4" id="KW-1185">Reference proteome</keyword>
<dbReference type="Pfam" id="PF22600">
    <property type="entry name" value="MTPAP-like_central"/>
    <property type="match status" value="1"/>
</dbReference>
<dbReference type="KEGG" id="ccac:CcaHIS019_0309010"/>
<name>A0AA48L167_9TREE</name>
<dbReference type="RefSeq" id="XP_060456096.1">
    <property type="nucleotide sequence ID" value="XM_060599398.1"/>
</dbReference>
<accession>A0AA48L167</accession>
<dbReference type="PANTHER" id="PTHR12271:SF40">
    <property type="entry name" value="POLY(A) RNA POLYMERASE GLD2"/>
    <property type="match status" value="1"/>
</dbReference>
<evidence type="ECO:0000256" key="1">
    <source>
        <dbReference type="SAM" id="MobiDB-lite"/>
    </source>
</evidence>
<sequence length="468" mass="52034">MPNELLVQVVPKVATIDSCKQSLAERIKAAKRAATAEEVTDDDSDSETAQTSKGVHYTLRPRPETPVLEAPVPLPLGPKDAGTYLLRYLTGLLNSKATVDNPAGERYIVDVFGSVAWGGGTGKSGDVDLVIIDKDYPLGYEPHLWRTSPLQRVTANSSRDRRTKNKNVSKIYNVHVLKQYLDDVSGFDSTKAVPAYTPIVKFDAPGLGLQFDICTNDLGGWYNSCLILAYCELSPFVLRPMIHVLKLWLESHNLNDPSGVKGLRTMSSYCITLMAIAYLQHIAVLPNLQSAVEVPASADPGNTGLENTVWVSWGKRQGDIAHIWFERHPPAGWVSAKPRVTASEAVRGFFQFFSRSASESFDPNTQLISLLNGGIISRRYPQAPGREHWVKLGRRFPGNDHVGKCDSYQCTDWDDQLLIVQDPFLWQKNCAKTLFIDKQEGRFFKHIATTHRFLKANPMATLPQLLSI</sequence>
<dbReference type="SUPFAM" id="SSF81301">
    <property type="entry name" value="Nucleotidyltransferase"/>
    <property type="match status" value="1"/>
</dbReference>
<proteinExistence type="predicted"/>
<dbReference type="AlphaFoldDB" id="A0AA48L167"/>
<dbReference type="Proteomes" id="UP001233271">
    <property type="component" value="Chromosome 3"/>
</dbReference>